<dbReference type="AlphaFoldDB" id="A0A4C1XDS0"/>
<name>A0A4C1XDS0_EUMVA</name>
<reference evidence="1 2" key="1">
    <citation type="journal article" date="2019" name="Commun. Biol.">
        <title>The bagworm genome reveals a unique fibroin gene that provides high tensile strength.</title>
        <authorList>
            <person name="Kono N."/>
            <person name="Nakamura H."/>
            <person name="Ohtoshi R."/>
            <person name="Tomita M."/>
            <person name="Numata K."/>
            <person name="Arakawa K."/>
        </authorList>
    </citation>
    <scope>NUCLEOTIDE SEQUENCE [LARGE SCALE GENOMIC DNA]</scope>
</reference>
<dbReference type="Proteomes" id="UP000299102">
    <property type="component" value="Unassembled WGS sequence"/>
</dbReference>
<organism evidence="1 2">
    <name type="scientific">Eumeta variegata</name>
    <name type="common">Bagworm moth</name>
    <name type="synonym">Eumeta japonica</name>
    <dbReference type="NCBI Taxonomy" id="151549"/>
    <lineage>
        <taxon>Eukaryota</taxon>
        <taxon>Metazoa</taxon>
        <taxon>Ecdysozoa</taxon>
        <taxon>Arthropoda</taxon>
        <taxon>Hexapoda</taxon>
        <taxon>Insecta</taxon>
        <taxon>Pterygota</taxon>
        <taxon>Neoptera</taxon>
        <taxon>Endopterygota</taxon>
        <taxon>Lepidoptera</taxon>
        <taxon>Glossata</taxon>
        <taxon>Ditrysia</taxon>
        <taxon>Tineoidea</taxon>
        <taxon>Psychidae</taxon>
        <taxon>Oiketicinae</taxon>
        <taxon>Eumeta</taxon>
    </lineage>
</organism>
<comment type="caution">
    <text evidence="1">The sequence shown here is derived from an EMBL/GenBank/DDBJ whole genome shotgun (WGS) entry which is preliminary data.</text>
</comment>
<evidence type="ECO:0000313" key="1">
    <source>
        <dbReference type="EMBL" id="GBP61578.1"/>
    </source>
</evidence>
<sequence>MPKSKSIRASFGDLVTSQSDTRLASLSYGIITYNDDTCFAQCILGTLRVVATQRLTNHESTAYRYVTIAPNRYCVGRKGPNGGVVTRHRCPVFISYRVSHAKRSLFDRYYADGYHFPRQRSDF</sequence>
<keyword evidence="2" id="KW-1185">Reference proteome</keyword>
<proteinExistence type="predicted"/>
<protein>
    <submittedName>
        <fullName evidence="1">Uncharacterized protein</fullName>
    </submittedName>
</protein>
<gene>
    <name evidence="1" type="ORF">EVAR_46439_1</name>
</gene>
<accession>A0A4C1XDS0</accession>
<evidence type="ECO:0000313" key="2">
    <source>
        <dbReference type="Proteomes" id="UP000299102"/>
    </source>
</evidence>
<dbReference type="EMBL" id="BGZK01000817">
    <property type="protein sequence ID" value="GBP61578.1"/>
    <property type="molecule type" value="Genomic_DNA"/>
</dbReference>